<dbReference type="PANTHER" id="PTHR44825">
    <property type="match status" value="1"/>
</dbReference>
<feature type="domain" description="J" evidence="2">
    <location>
        <begin position="5"/>
        <end position="69"/>
    </location>
</feature>
<feature type="compositionally biased region" description="Polar residues" evidence="1">
    <location>
        <begin position="85"/>
        <end position="108"/>
    </location>
</feature>
<dbReference type="Gene3D" id="1.10.287.110">
    <property type="entry name" value="DnaJ domain"/>
    <property type="match status" value="1"/>
</dbReference>
<dbReference type="InterPro" id="IPR052763">
    <property type="entry name" value="DnaJ_C4"/>
</dbReference>
<name>A0ABV0JXC1_9CYAN</name>
<evidence type="ECO:0000259" key="2">
    <source>
        <dbReference type="PROSITE" id="PS50076"/>
    </source>
</evidence>
<dbReference type="Proteomes" id="UP001442494">
    <property type="component" value="Unassembled WGS sequence"/>
</dbReference>
<dbReference type="PANTHER" id="PTHR44825:SF1">
    <property type="entry name" value="DNAJ HOMOLOG SUBFAMILY C MEMBER 4"/>
    <property type="match status" value="1"/>
</dbReference>
<gene>
    <name evidence="3" type="ORF">NDI37_27130</name>
</gene>
<accession>A0ABV0JXC1</accession>
<dbReference type="Pfam" id="PF00226">
    <property type="entry name" value="DnaJ"/>
    <property type="match status" value="1"/>
</dbReference>
<dbReference type="RefSeq" id="WP_190419577.1">
    <property type="nucleotide sequence ID" value="NZ_JAMPKK010000115.1"/>
</dbReference>
<feature type="compositionally biased region" description="Low complexity" evidence="1">
    <location>
        <begin position="66"/>
        <end position="78"/>
    </location>
</feature>
<evidence type="ECO:0000313" key="4">
    <source>
        <dbReference type="Proteomes" id="UP001442494"/>
    </source>
</evidence>
<comment type="caution">
    <text evidence="3">The sequence shown here is derived from an EMBL/GenBank/DDBJ whole genome shotgun (WGS) entry which is preliminary data.</text>
</comment>
<reference evidence="3 4" key="1">
    <citation type="submission" date="2022-04" db="EMBL/GenBank/DDBJ databases">
        <title>Positive selection, recombination, and allopatry shape intraspecific diversity of widespread and dominant cyanobacteria.</title>
        <authorList>
            <person name="Wei J."/>
            <person name="Shu W."/>
            <person name="Hu C."/>
        </authorList>
    </citation>
    <scope>NUCLEOTIDE SEQUENCE [LARGE SCALE GENOMIC DNA]</scope>
    <source>
        <strain evidence="3 4">GB2-A5</strain>
    </source>
</reference>
<evidence type="ECO:0000313" key="3">
    <source>
        <dbReference type="EMBL" id="MEP0868113.1"/>
    </source>
</evidence>
<dbReference type="InterPro" id="IPR001623">
    <property type="entry name" value="DnaJ_domain"/>
</dbReference>
<evidence type="ECO:0000256" key="1">
    <source>
        <dbReference type="SAM" id="MobiDB-lite"/>
    </source>
</evidence>
<dbReference type="EMBL" id="JAMPKK010000115">
    <property type="protein sequence ID" value="MEP0868113.1"/>
    <property type="molecule type" value="Genomic_DNA"/>
</dbReference>
<organism evidence="3 4">
    <name type="scientific">Funiculus sociatus GB2-A5</name>
    <dbReference type="NCBI Taxonomy" id="2933946"/>
    <lineage>
        <taxon>Bacteria</taxon>
        <taxon>Bacillati</taxon>
        <taxon>Cyanobacteriota</taxon>
        <taxon>Cyanophyceae</taxon>
        <taxon>Coleofasciculales</taxon>
        <taxon>Coleofasciculaceae</taxon>
        <taxon>Funiculus</taxon>
    </lineage>
</organism>
<sequence>MTDSNYYDTLDVSPSATGAEIKQAYRRLVKLFHPDSHCETANHEQIVRINAAYEVLGDPHQRRSYDQQLQQRSRQEQYVAKQHQQRSPYQTTYQRTSYRQPSANNAQKRSYGYRHFQDADEQLQQWLSQVYVPVNRLLCRILNPLAEQLDQLSADPFDDELMEVFQAYLQDCRNYLKQAQLVFRSLPNPANVAGAAVHLYYCLNQVADGIEELELFTLNYDDGYLHTGQELFRIATGLHCEAQYAVKDIG</sequence>
<dbReference type="SUPFAM" id="SSF46565">
    <property type="entry name" value="Chaperone J-domain"/>
    <property type="match status" value="1"/>
</dbReference>
<dbReference type="InterPro" id="IPR036869">
    <property type="entry name" value="J_dom_sf"/>
</dbReference>
<dbReference type="SMART" id="SM00271">
    <property type="entry name" value="DnaJ"/>
    <property type="match status" value="1"/>
</dbReference>
<feature type="region of interest" description="Disordered" evidence="1">
    <location>
        <begin position="61"/>
        <end position="109"/>
    </location>
</feature>
<proteinExistence type="predicted"/>
<dbReference type="PROSITE" id="PS50076">
    <property type="entry name" value="DNAJ_2"/>
    <property type="match status" value="1"/>
</dbReference>
<keyword evidence="4" id="KW-1185">Reference proteome</keyword>
<dbReference type="PRINTS" id="PR00625">
    <property type="entry name" value="JDOMAIN"/>
</dbReference>
<protein>
    <submittedName>
        <fullName evidence="3">DnaJ domain-containing protein</fullName>
    </submittedName>
</protein>
<dbReference type="CDD" id="cd06257">
    <property type="entry name" value="DnaJ"/>
    <property type="match status" value="1"/>
</dbReference>